<dbReference type="SUPFAM" id="SSF53383">
    <property type="entry name" value="PLP-dependent transferases"/>
    <property type="match status" value="1"/>
</dbReference>
<dbReference type="PANTHER" id="PTHR14237:SF80">
    <property type="entry name" value="MOLYBDENUM COFACTOR SULFURASE"/>
    <property type="match status" value="1"/>
</dbReference>
<feature type="domain" description="Aminotransferase class V" evidence="2">
    <location>
        <begin position="82"/>
        <end position="388"/>
    </location>
</feature>
<dbReference type="GO" id="GO:0008265">
    <property type="term" value="F:molybdenum cofactor sulfurtransferase activity"/>
    <property type="evidence" value="ECO:0007669"/>
    <property type="project" value="TreeGrafter"/>
</dbReference>
<evidence type="ECO:0000313" key="3">
    <source>
        <dbReference type="EMBL" id="CEL52656.1"/>
    </source>
</evidence>
<feature type="region of interest" description="Disordered" evidence="1">
    <location>
        <begin position="457"/>
        <end position="484"/>
    </location>
</feature>
<reference evidence="3 4" key="1">
    <citation type="submission" date="2014-11" db="EMBL/GenBank/DDBJ databases">
        <authorList>
            <person name="Wibberg Daniel"/>
        </authorList>
    </citation>
    <scope>NUCLEOTIDE SEQUENCE [LARGE SCALE GENOMIC DNA]</scope>
    <source>
        <strain evidence="3">Rhizoctonia solani AG1-IB 7/3/14</strain>
    </source>
</reference>
<dbReference type="Proteomes" id="UP000059188">
    <property type="component" value="Unassembled WGS sequence"/>
</dbReference>
<proteinExistence type="predicted"/>
<evidence type="ECO:0000313" key="4">
    <source>
        <dbReference type="Proteomes" id="UP000059188"/>
    </source>
</evidence>
<accession>A0A0B7F3N1</accession>
<dbReference type="AlphaFoldDB" id="A0A0B7F3N1"/>
<dbReference type="InterPro" id="IPR015424">
    <property type="entry name" value="PyrdxlP-dep_Trfase"/>
</dbReference>
<sequence>MGSFSSRILTRKKRTRPPKNIGASSTSGDSDELPKTQYSKPAYVDSHPGYNDFLRAYPRFVESDLIDDLREHDFTRLSRNAVYLDYMGGGQYPESLIRIYAETLQSNVFGNTHSESTSSQLSEQYSQEARDTVLSFFDADPNEYLVVWTANATAGLKLVGESFPFTSESSLVLPTDAHNSVHGIRAFASRAGASVKYVPCLEDGGFNLEEALRILQGLTESSGSSGTRPRSLMALTGLSNLTNHKLSLPQIVSAAQAHGIYTILDAAALAPTTRISLRKTPVDSMVVSFYKMFGFPTGVGALIAKKRFLNILERPWFAGGAVDLVQVPGVIATPAECMSSRFEEGTINYLTLPAVTAGISMLSKYIDFLPVRLSSLYHYLYVQLSMLQYPDTKTPVVQLLTGKPSPPSDAPPHGYVLSFLVLDRKGGVVPLSHIEAVAARKSRYELPIVAPALKPTFKHPRSRSHQNGLPTHPSPLDQQSSRDSTLAERAIALRTGCACNPGGAAALLGAEPYMQLLEPGATQRSLELVAGRELGVIRVSLGWVSDWSDIATFIRFVASIPEVVG</sequence>
<dbReference type="GO" id="GO:0043545">
    <property type="term" value="P:molybdopterin cofactor metabolic process"/>
    <property type="evidence" value="ECO:0007669"/>
    <property type="project" value="TreeGrafter"/>
</dbReference>
<dbReference type="InterPro" id="IPR000192">
    <property type="entry name" value="Aminotrans_V_dom"/>
</dbReference>
<organism evidence="3 4">
    <name type="scientific">Thanatephorus cucumeris (strain AG1-IB / isolate 7/3/14)</name>
    <name type="common">Lettuce bottom rot fungus</name>
    <name type="synonym">Rhizoctonia solani</name>
    <dbReference type="NCBI Taxonomy" id="1108050"/>
    <lineage>
        <taxon>Eukaryota</taxon>
        <taxon>Fungi</taxon>
        <taxon>Dikarya</taxon>
        <taxon>Basidiomycota</taxon>
        <taxon>Agaricomycotina</taxon>
        <taxon>Agaricomycetes</taxon>
        <taxon>Cantharellales</taxon>
        <taxon>Ceratobasidiaceae</taxon>
        <taxon>Rhizoctonia</taxon>
        <taxon>Rhizoctonia solani AG-1</taxon>
    </lineage>
</organism>
<dbReference type="InterPro" id="IPR015422">
    <property type="entry name" value="PyrdxlP-dep_Trfase_small"/>
</dbReference>
<dbReference type="EMBL" id="LN679109">
    <property type="protein sequence ID" value="CEL52656.1"/>
    <property type="molecule type" value="Genomic_DNA"/>
</dbReference>
<name>A0A0B7F3N1_THACB</name>
<dbReference type="Gene3D" id="3.90.1150.10">
    <property type="entry name" value="Aspartate Aminotransferase, domain 1"/>
    <property type="match status" value="1"/>
</dbReference>
<dbReference type="InterPro" id="IPR015421">
    <property type="entry name" value="PyrdxlP-dep_Trfase_major"/>
</dbReference>
<dbReference type="OrthoDB" id="10264306at2759"/>
<keyword evidence="4" id="KW-1185">Reference proteome</keyword>
<protein>
    <submittedName>
        <fullName evidence="3">Molybdenum cofactor sulfurase</fullName>
    </submittedName>
</protein>
<dbReference type="Gene3D" id="3.40.640.10">
    <property type="entry name" value="Type I PLP-dependent aspartate aminotransferase-like (Major domain)"/>
    <property type="match status" value="1"/>
</dbReference>
<evidence type="ECO:0000256" key="1">
    <source>
        <dbReference type="SAM" id="MobiDB-lite"/>
    </source>
</evidence>
<dbReference type="Pfam" id="PF00266">
    <property type="entry name" value="Aminotran_5"/>
    <property type="match status" value="1"/>
</dbReference>
<gene>
    <name evidence="3" type="ORF">RSOLAG1IB_05861</name>
</gene>
<evidence type="ECO:0000259" key="2">
    <source>
        <dbReference type="Pfam" id="PF00266"/>
    </source>
</evidence>
<dbReference type="PANTHER" id="PTHR14237">
    <property type="entry name" value="MOLYBDOPTERIN COFACTOR SULFURASE MOSC"/>
    <property type="match status" value="1"/>
</dbReference>
<feature type="region of interest" description="Disordered" evidence="1">
    <location>
        <begin position="1"/>
        <end position="44"/>
    </location>
</feature>
<dbReference type="STRING" id="1108050.A0A0B7F3N1"/>